<dbReference type="PROSITE" id="PS50005">
    <property type="entry name" value="TPR"/>
    <property type="match status" value="1"/>
</dbReference>
<name>A0A1H2RMM5_9GAMM</name>
<dbReference type="InterPro" id="IPR019734">
    <property type="entry name" value="TPR_rpt"/>
</dbReference>
<dbReference type="EMBL" id="FNNI01000001">
    <property type="protein sequence ID" value="SDW19889.1"/>
    <property type="molecule type" value="Genomic_DNA"/>
</dbReference>
<evidence type="ECO:0000313" key="8">
    <source>
        <dbReference type="Proteomes" id="UP000198500"/>
    </source>
</evidence>
<evidence type="ECO:0000256" key="2">
    <source>
        <dbReference type="ARBA" id="ARBA00023136"/>
    </source>
</evidence>
<keyword evidence="4" id="KW-0802">TPR repeat</keyword>
<dbReference type="Gene3D" id="1.25.40.10">
    <property type="entry name" value="Tetratricopeptide repeat domain"/>
    <property type="match status" value="1"/>
</dbReference>
<evidence type="ECO:0000313" key="7">
    <source>
        <dbReference type="EMBL" id="SDW19889.1"/>
    </source>
</evidence>
<evidence type="ECO:0000256" key="1">
    <source>
        <dbReference type="ARBA" id="ARBA00004442"/>
    </source>
</evidence>
<organism evidence="7 8">
    <name type="scientific">Aidingimonas halophila</name>
    <dbReference type="NCBI Taxonomy" id="574349"/>
    <lineage>
        <taxon>Bacteria</taxon>
        <taxon>Pseudomonadati</taxon>
        <taxon>Pseudomonadota</taxon>
        <taxon>Gammaproteobacteria</taxon>
        <taxon>Oceanospirillales</taxon>
        <taxon>Halomonadaceae</taxon>
        <taxon>Aidingimonas</taxon>
    </lineage>
</organism>
<dbReference type="InterPro" id="IPR007655">
    <property type="entry name" value="Slam_C"/>
</dbReference>
<evidence type="ECO:0000259" key="6">
    <source>
        <dbReference type="Pfam" id="PF04575"/>
    </source>
</evidence>
<dbReference type="Gene3D" id="2.40.170.20">
    <property type="entry name" value="TonB-dependent receptor, beta-barrel domain"/>
    <property type="match status" value="1"/>
</dbReference>
<dbReference type="Pfam" id="PF04575">
    <property type="entry name" value="SlipAM"/>
    <property type="match status" value="1"/>
</dbReference>
<dbReference type="SUPFAM" id="SSF56935">
    <property type="entry name" value="Porins"/>
    <property type="match status" value="1"/>
</dbReference>
<dbReference type="Pfam" id="PF14559">
    <property type="entry name" value="TPR_19"/>
    <property type="match status" value="1"/>
</dbReference>
<evidence type="ECO:0000256" key="5">
    <source>
        <dbReference type="SAM" id="MobiDB-lite"/>
    </source>
</evidence>
<dbReference type="InterPro" id="IPR011990">
    <property type="entry name" value="TPR-like_helical_dom_sf"/>
</dbReference>
<reference evidence="7 8" key="1">
    <citation type="submission" date="2016-10" db="EMBL/GenBank/DDBJ databases">
        <authorList>
            <person name="de Groot N.N."/>
        </authorList>
    </citation>
    <scope>NUCLEOTIDE SEQUENCE [LARGE SCALE GENOMIC DNA]</scope>
    <source>
        <strain evidence="7 8">DSM 19219</strain>
    </source>
</reference>
<dbReference type="GO" id="GO:0009279">
    <property type="term" value="C:cell outer membrane"/>
    <property type="evidence" value="ECO:0007669"/>
    <property type="project" value="UniProtKB-SubCell"/>
</dbReference>
<evidence type="ECO:0000256" key="3">
    <source>
        <dbReference type="ARBA" id="ARBA00023237"/>
    </source>
</evidence>
<keyword evidence="3" id="KW-0998">Cell outer membrane</keyword>
<keyword evidence="8" id="KW-1185">Reference proteome</keyword>
<feature type="compositionally biased region" description="Basic and acidic residues" evidence="5">
    <location>
        <begin position="44"/>
        <end position="62"/>
    </location>
</feature>
<dbReference type="Proteomes" id="UP000198500">
    <property type="component" value="Unassembled WGS sequence"/>
</dbReference>
<dbReference type="SUPFAM" id="SSF48452">
    <property type="entry name" value="TPR-like"/>
    <property type="match status" value="1"/>
</dbReference>
<evidence type="ECO:0000256" key="4">
    <source>
        <dbReference type="PROSITE-ProRule" id="PRU00339"/>
    </source>
</evidence>
<comment type="subcellular location">
    <subcellularLocation>
        <location evidence="1">Cell outer membrane</location>
    </subcellularLocation>
</comment>
<protein>
    <recommendedName>
        <fullName evidence="6">Surface lipoprotein assembly modifier C-terminal domain-containing protein</fullName>
    </recommendedName>
</protein>
<gene>
    <name evidence="7" type="ORF">SAMN05443545_101348</name>
</gene>
<dbReference type="InterPro" id="IPR036942">
    <property type="entry name" value="Beta-barrel_TonB_sf"/>
</dbReference>
<proteinExistence type="predicted"/>
<dbReference type="STRING" id="574349.SAMN05443545_101348"/>
<feature type="repeat" description="TPR" evidence="4">
    <location>
        <begin position="112"/>
        <end position="145"/>
    </location>
</feature>
<feature type="region of interest" description="Disordered" evidence="5">
    <location>
        <begin position="40"/>
        <end position="62"/>
    </location>
</feature>
<keyword evidence="2" id="KW-0472">Membrane</keyword>
<sequence>MCRKTSDGIPPCRGSVERRMWILLAVVLMTSVVEPVPADDDEDARAAAEEIEQRQRQYDPRHAHEWGNRRLAAYGGNPDFDYALAMAALAADRPSHAQAALTRVLDVDPSHDRARLELARAYFQLGEYDSARAQFQRVLNDDPPSRVRDNIERFLTAIASRQREQEAHVEGYVGIQTGHDDNLNSATGDEFFLPVLPEIPLAVEDIDDEFLTLEGGASYRRPVTQHSGFFAGVDLNDRRYHHHDEYDQRQVRLRAGGRFDTEWGRIRLPLEWRQLQLGGDSYRRYSGFGAELSHEWQPGRKLHLFGRVGAIDYPDLASRDVNSASLGGGIEQWLPGPGLRLSAGVYAGTEEPRGDGADHYGRDYQGVRLGADWRATDSHTFSAQVVHQRASHDDEEPLFADSRRDRLTQASLDWWWQLDDGWRLGSGVSHLVNESSIALYDYDRTRVQARVRYVWE</sequence>
<feature type="domain" description="Surface lipoprotein assembly modifier C-terminal" evidence="6">
    <location>
        <begin position="172"/>
        <end position="415"/>
    </location>
</feature>
<dbReference type="AlphaFoldDB" id="A0A1H2RMM5"/>
<accession>A0A1H2RMM5</accession>